<evidence type="ECO:0000256" key="1">
    <source>
        <dbReference type="ARBA" id="ARBA00004193"/>
    </source>
</evidence>
<dbReference type="Proteomes" id="UP000269544">
    <property type="component" value="Chromosome"/>
</dbReference>
<dbReference type="PIRSF" id="PIRSF002741">
    <property type="entry name" value="MppA"/>
    <property type="match status" value="1"/>
</dbReference>
<evidence type="ECO:0000259" key="7">
    <source>
        <dbReference type="Pfam" id="PF00496"/>
    </source>
</evidence>
<comment type="similarity">
    <text evidence="2">Belongs to the bacterial solute-binding protein 5 family.</text>
</comment>
<sequence>MRNHKVRLLSIVLASVLLLAACGGGGKNATANNTGNTKTTEGASSAGGEKILRTNNKSEPGSLDPAIAKGTHESFVLQHAFSGLMRYNEKDELVPAQAESYDISEDGKTITFTLKDGLKWSNGDPLTAKDFEFAWKRVIDPELASDYSFQITTYVKGAEEYFNGEGSIDDVGIKALDDKTLQVELKSPTPYFLDITAFYTLYPVNEKVVSENPDWAKNPQGTEFVSNGAFKITEWNHNENIQLVKNENFFDADNVKLDGIYFDILEDDNTAYSKYEGGEYDVLIKPAPAVTAKAVQGKDPELQLAKEIGLYYYEFNTTKKPFNNPNVRKALSLALDRKTLVENITQGGEIPAEGIVPFGLDDDAGKDFREANGNLITEDVAKAKELLEKGLKEENMTVEDLKNVTLSYNTDEGHKKIAQAVQAMWKKNLGVEINVENMEFQVLLDNRSSGNFEIARAGWSGDYKDPNTMLDTFVSDNPQNDSKYANTEFDENLKKAAETGDQKVRMDSMKAAEKIMVEDMPIIPIYFYTQPRLQKANVTGVYKPILFYPIFTYADIEAK</sequence>
<accession>A0A448V388</accession>
<keyword evidence="9" id="KW-1185">Reference proteome</keyword>
<dbReference type="GO" id="GO:0030288">
    <property type="term" value="C:outer membrane-bounded periplasmic space"/>
    <property type="evidence" value="ECO:0007669"/>
    <property type="project" value="UniProtKB-ARBA"/>
</dbReference>
<evidence type="ECO:0000256" key="6">
    <source>
        <dbReference type="SAM" id="SignalP"/>
    </source>
</evidence>
<dbReference type="FunFam" id="3.90.76.10:FF:000001">
    <property type="entry name" value="Oligopeptide ABC transporter substrate-binding protein"/>
    <property type="match status" value="1"/>
</dbReference>
<dbReference type="KEGG" id="piv:NCTC13079_01441"/>
<dbReference type="InterPro" id="IPR000914">
    <property type="entry name" value="SBP_5_dom"/>
</dbReference>
<evidence type="ECO:0000256" key="5">
    <source>
        <dbReference type="SAM" id="MobiDB-lite"/>
    </source>
</evidence>
<dbReference type="FunFam" id="3.10.105.10:FF:000001">
    <property type="entry name" value="Oligopeptide ABC transporter, oligopeptide-binding protein"/>
    <property type="match status" value="1"/>
</dbReference>
<feature type="signal peptide" evidence="6">
    <location>
        <begin position="1"/>
        <end position="20"/>
    </location>
</feature>
<reference evidence="8 9" key="1">
    <citation type="submission" date="2018-12" db="EMBL/GenBank/DDBJ databases">
        <authorList>
            <consortium name="Pathogen Informatics"/>
        </authorList>
    </citation>
    <scope>NUCLEOTIDE SEQUENCE [LARGE SCALE GENOMIC DNA]</scope>
    <source>
        <strain evidence="8 9">NCTC13079</strain>
    </source>
</reference>
<dbReference type="OrthoDB" id="9801912at2"/>
<dbReference type="InterPro" id="IPR030678">
    <property type="entry name" value="Peptide/Ni-bd"/>
</dbReference>
<dbReference type="Gene3D" id="3.10.105.10">
    <property type="entry name" value="Dipeptide-binding Protein, Domain 3"/>
    <property type="match status" value="1"/>
</dbReference>
<dbReference type="Gene3D" id="3.90.76.10">
    <property type="entry name" value="Dipeptide-binding Protein, Domain 1"/>
    <property type="match status" value="1"/>
</dbReference>
<dbReference type="Gene3D" id="3.40.190.10">
    <property type="entry name" value="Periplasmic binding protein-like II"/>
    <property type="match status" value="1"/>
</dbReference>
<evidence type="ECO:0000256" key="4">
    <source>
        <dbReference type="ARBA" id="ARBA00022729"/>
    </source>
</evidence>
<dbReference type="InterPro" id="IPR039424">
    <property type="entry name" value="SBP_5"/>
</dbReference>
<feature type="chain" id="PRO_5039144908" evidence="6">
    <location>
        <begin position="21"/>
        <end position="559"/>
    </location>
</feature>
<dbReference type="PANTHER" id="PTHR30290:SF79">
    <property type="entry name" value="DIPEPTIDE-BINDING PROTEIN DPPE"/>
    <property type="match status" value="1"/>
</dbReference>
<evidence type="ECO:0000313" key="9">
    <source>
        <dbReference type="Proteomes" id="UP000269544"/>
    </source>
</evidence>
<dbReference type="RefSeq" id="WP_126466137.1">
    <property type="nucleotide sequence ID" value="NZ_LR134523.1"/>
</dbReference>
<dbReference type="PROSITE" id="PS01040">
    <property type="entry name" value="SBP_BACTERIAL_5"/>
    <property type="match status" value="1"/>
</dbReference>
<feature type="region of interest" description="Disordered" evidence="5">
    <location>
        <begin position="28"/>
        <end position="48"/>
    </location>
</feature>
<dbReference type="InterPro" id="IPR023765">
    <property type="entry name" value="SBP_5_CS"/>
</dbReference>
<dbReference type="AlphaFoldDB" id="A0A448V388"/>
<dbReference type="PROSITE" id="PS51257">
    <property type="entry name" value="PROKAR_LIPOPROTEIN"/>
    <property type="match status" value="1"/>
</dbReference>
<protein>
    <submittedName>
        <fullName evidence="8">Stage 0 sporulation protein KA</fullName>
    </submittedName>
</protein>
<dbReference type="PANTHER" id="PTHR30290">
    <property type="entry name" value="PERIPLASMIC BINDING COMPONENT OF ABC TRANSPORTER"/>
    <property type="match status" value="1"/>
</dbReference>
<dbReference type="Pfam" id="PF00496">
    <property type="entry name" value="SBP_bac_5"/>
    <property type="match status" value="1"/>
</dbReference>
<proteinExistence type="inferred from homology"/>
<dbReference type="CDD" id="cd08504">
    <property type="entry name" value="PBP2_OppA"/>
    <property type="match status" value="1"/>
</dbReference>
<evidence type="ECO:0000256" key="3">
    <source>
        <dbReference type="ARBA" id="ARBA00022448"/>
    </source>
</evidence>
<dbReference type="EMBL" id="LR134523">
    <property type="protein sequence ID" value="VEJ36237.1"/>
    <property type="molecule type" value="Genomic_DNA"/>
</dbReference>
<feature type="compositionally biased region" description="Low complexity" evidence="5">
    <location>
        <begin position="28"/>
        <end position="43"/>
    </location>
</feature>
<dbReference type="GO" id="GO:0015833">
    <property type="term" value="P:peptide transport"/>
    <property type="evidence" value="ECO:0007669"/>
    <property type="project" value="TreeGrafter"/>
</dbReference>
<dbReference type="GO" id="GO:0043190">
    <property type="term" value="C:ATP-binding cassette (ABC) transporter complex"/>
    <property type="evidence" value="ECO:0007669"/>
    <property type="project" value="InterPro"/>
</dbReference>
<evidence type="ECO:0000313" key="8">
    <source>
        <dbReference type="EMBL" id="VEJ36237.1"/>
    </source>
</evidence>
<comment type="subcellular location">
    <subcellularLocation>
        <location evidence="1">Cell membrane</location>
        <topology evidence="1">Lipid-anchor</topology>
    </subcellularLocation>
</comment>
<dbReference type="GO" id="GO:1904680">
    <property type="term" value="F:peptide transmembrane transporter activity"/>
    <property type="evidence" value="ECO:0007669"/>
    <property type="project" value="TreeGrafter"/>
</dbReference>
<name>A0A448V388_9FIRM</name>
<keyword evidence="3" id="KW-0813">Transport</keyword>
<feature type="domain" description="Solute-binding protein family 5" evidence="7">
    <location>
        <begin position="92"/>
        <end position="480"/>
    </location>
</feature>
<dbReference type="SUPFAM" id="SSF53850">
    <property type="entry name" value="Periplasmic binding protein-like II"/>
    <property type="match status" value="1"/>
</dbReference>
<evidence type="ECO:0000256" key="2">
    <source>
        <dbReference type="ARBA" id="ARBA00005695"/>
    </source>
</evidence>
<keyword evidence="4 6" id="KW-0732">Signal</keyword>
<gene>
    <name evidence="8" type="primary">oppA</name>
    <name evidence="8" type="ORF">NCTC13079_01441</name>
</gene>
<organism evidence="8 9">
    <name type="scientific">Aedoeadaptatus ivorii</name>
    <dbReference type="NCBI Taxonomy" id="54006"/>
    <lineage>
        <taxon>Bacteria</taxon>
        <taxon>Bacillati</taxon>
        <taxon>Bacillota</taxon>
        <taxon>Tissierellia</taxon>
        <taxon>Tissierellales</taxon>
        <taxon>Peptoniphilaceae</taxon>
        <taxon>Aedoeadaptatus</taxon>
    </lineage>
</organism>